<keyword evidence="2" id="KW-1185">Reference proteome</keyword>
<reference evidence="1 2" key="1">
    <citation type="journal article" date="2018" name="Sci. Rep.">
        <title>Genome sequence of the cauliflower mushroom Sparassis crispa (Hanabiratake) and its association with beneficial usage.</title>
        <authorList>
            <person name="Kiyama R."/>
            <person name="Furutani Y."/>
            <person name="Kawaguchi K."/>
            <person name="Nakanishi T."/>
        </authorList>
    </citation>
    <scope>NUCLEOTIDE SEQUENCE [LARGE SCALE GENOMIC DNA]</scope>
</reference>
<dbReference type="Proteomes" id="UP000287166">
    <property type="component" value="Unassembled WGS sequence"/>
</dbReference>
<dbReference type="GeneID" id="38775688"/>
<proteinExistence type="predicted"/>
<gene>
    <name evidence="1" type="ORF">SCP_0116640</name>
</gene>
<accession>A0A401G9C9</accession>
<evidence type="ECO:0000313" key="2">
    <source>
        <dbReference type="Proteomes" id="UP000287166"/>
    </source>
</evidence>
<dbReference type="EMBL" id="BFAD01000001">
    <property type="protein sequence ID" value="GBE78771.1"/>
    <property type="molecule type" value="Genomic_DNA"/>
</dbReference>
<evidence type="ECO:0000313" key="1">
    <source>
        <dbReference type="EMBL" id="GBE78771.1"/>
    </source>
</evidence>
<protein>
    <submittedName>
        <fullName evidence="1">Uncharacterized protein</fullName>
    </submittedName>
</protein>
<name>A0A401G9C9_9APHY</name>
<dbReference type="AlphaFoldDB" id="A0A401G9C9"/>
<dbReference type="InParanoid" id="A0A401G9C9"/>
<sequence>MHESLTVEDMIAADEMRLCAMAIPISNLEDGQDMDSDGAEISQAFTTFSALPSKTGSILTVPRCGTAEVKTPLGRPENLRRKCTQFVFVRRATRGDPCVARGF</sequence>
<comment type="caution">
    <text evidence="1">The sequence shown here is derived from an EMBL/GenBank/DDBJ whole genome shotgun (WGS) entry which is preliminary data.</text>
</comment>
<organism evidence="1 2">
    <name type="scientific">Sparassis crispa</name>
    <dbReference type="NCBI Taxonomy" id="139825"/>
    <lineage>
        <taxon>Eukaryota</taxon>
        <taxon>Fungi</taxon>
        <taxon>Dikarya</taxon>
        <taxon>Basidiomycota</taxon>
        <taxon>Agaricomycotina</taxon>
        <taxon>Agaricomycetes</taxon>
        <taxon>Polyporales</taxon>
        <taxon>Sparassidaceae</taxon>
        <taxon>Sparassis</taxon>
    </lineage>
</organism>
<dbReference type="RefSeq" id="XP_027609684.1">
    <property type="nucleotide sequence ID" value="XM_027753883.1"/>
</dbReference>